<keyword evidence="2" id="KW-1185">Reference proteome</keyword>
<dbReference type="AlphaFoldDB" id="A0A0H3XKB7"/>
<reference evidence="1 2" key="1">
    <citation type="journal article" date="2015" name="Genome Biol. Evol.">
        <title>Found and Lost: The Fates of Horizontally Acquired Genes in Arthropod-Symbiotic Spiroplasma.</title>
        <authorList>
            <person name="Lo W.S."/>
            <person name="Gasparich G.E."/>
            <person name="Kuo C.H."/>
        </authorList>
    </citation>
    <scope>NUCLEOTIDE SEQUENCE [LARGE SCALE GENOMIC DNA]</scope>
    <source>
        <strain evidence="2">TDA-040725-5</strain>
    </source>
</reference>
<evidence type="ECO:0000313" key="1">
    <source>
        <dbReference type="EMBL" id="AKM54341.1"/>
    </source>
</evidence>
<dbReference type="PATRIC" id="fig|743698.3.peg.782"/>
<dbReference type="STRING" id="315358.SERIO_v1c07790"/>
<evidence type="ECO:0000313" key="2">
    <source>
        <dbReference type="Proteomes" id="UP000035661"/>
    </source>
</evidence>
<dbReference type="KEGG" id="seri:SERIO_v1c07790"/>
<organism evidence="1 2">
    <name type="scientific">Spiroplasma eriocheiris</name>
    <dbReference type="NCBI Taxonomy" id="315358"/>
    <lineage>
        <taxon>Bacteria</taxon>
        <taxon>Bacillati</taxon>
        <taxon>Mycoplasmatota</taxon>
        <taxon>Mollicutes</taxon>
        <taxon>Entomoplasmatales</taxon>
        <taxon>Spiroplasmataceae</taxon>
        <taxon>Spiroplasma</taxon>
    </lineage>
</organism>
<protein>
    <submittedName>
        <fullName evidence="1">Uncharacterized protein</fullName>
    </submittedName>
</protein>
<accession>A0A0H3XKB7</accession>
<proteinExistence type="predicted"/>
<sequence>MIFCVQTCTQELKNKLRIIKITRPNFFKNLIFLEIKDKSLVELKEEYDIKIVLYLRCGTRHYGLFVKSSLFNNDGEYKDIVLENIINNGTNNFQVLENQKK</sequence>
<name>A0A0H3XKB7_9MOLU</name>
<gene>
    <name evidence="1" type="ORF">SERIO_v1c07790</name>
</gene>
<dbReference type="RefSeq" id="WP_047791552.1">
    <property type="nucleotide sequence ID" value="NZ_CP011856.1"/>
</dbReference>
<dbReference type="EMBL" id="CP011856">
    <property type="protein sequence ID" value="AKM54341.1"/>
    <property type="molecule type" value="Genomic_DNA"/>
</dbReference>
<reference evidence="2" key="2">
    <citation type="submission" date="2015-06" db="EMBL/GenBank/DDBJ databases">
        <title>Complete genome sequence of Spiroplasma eriocheiris TDA-040725-5 (DSM 21848).</title>
        <authorList>
            <person name="Lo W.-S."/>
            <person name="Kuo C.-H."/>
        </authorList>
    </citation>
    <scope>NUCLEOTIDE SEQUENCE [LARGE SCALE GENOMIC DNA]</scope>
    <source>
        <strain evidence="2">TDA-040725-5</strain>
    </source>
</reference>
<dbReference type="Proteomes" id="UP000035661">
    <property type="component" value="Chromosome"/>
</dbReference>